<dbReference type="AlphaFoldDB" id="A0A5J4TUL2"/>
<protein>
    <submittedName>
        <fullName evidence="1">Uncharacterized protein</fullName>
    </submittedName>
</protein>
<evidence type="ECO:0000313" key="1">
    <source>
        <dbReference type="EMBL" id="KAA6362186.1"/>
    </source>
</evidence>
<accession>A0A5J4TUL2</accession>
<name>A0A5J4TUL2_9EUKA</name>
<comment type="caution">
    <text evidence="1">The sequence shown here is derived from an EMBL/GenBank/DDBJ whole genome shotgun (WGS) entry which is preliminary data.</text>
</comment>
<evidence type="ECO:0000313" key="2">
    <source>
        <dbReference type="Proteomes" id="UP000324800"/>
    </source>
</evidence>
<proteinExistence type="predicted"/>
<dbReference type="EMBL" id="SNRW01024549">
    <property type="protein sequence ID" value="KAA6362186.1"/>
    <property type="molecule type" value="Genomic_DNA"/>
</dbReference>
<dbReference type="Proteomes" id="UP000324800">
    <property type="component" value="Unassembled WGS sequence"/>
</dbReference>
<reference evidence="1 2" key="1">
    <citation type="submission" date="2019-03" db="EMBL/GenBank/DDBJ databases">
        <title>Single cell metagenomics reveals metabolic interactions within the superorganism composed of flagellate Streblomastix strix and complex community of Bacteroidetes bacteria on its surface.</title>
        <authorList>
            <person name="Treitli S.C."/>
            <person name="Kolisko M."/>
            <person name="Husnik F."/>
            <person name="Keeling P."/>
            <person name="Hampl V."/>
        </authorList>
    </citation>
    <scope>NUCLEOTIDE SEQUENCE [LARGE SCALE GENOMIC DNA]</scope>
    <source>
        <strain evidence="1">ST1C</strain>
    </source>
</reference>
<organism evidence="1 2">
    <name type="scientific">Streblomastix strix</name>
    <dbReference type="NCBI Taxonomy" id="222440"/>
    <lineage>
        <taxon>Eukaryota</taxon>
        <taxon>Metamonada</taxon>
        <taxon>Preaxostyla</taxon>
        <taxon>Oxymonadida</taxon>
        <taxon>Streblomastigidae</taxon>
        <taxon>Streblomastix</taxon>
    </lineage>
</organism>
<gene>
    <name evidence="1" type="ORF">EZS28_042287</name>
</gene>
<sequence>MYLVGVVTVNRSVTGCDIIKPHSYLFGFYLNFHVLALDIEFTHELEALVKYGKQHEKLIQIEIKFHFLDKTA</sequence>